<dbReference type="PROSITE" id="PS51435">
    <property type="entry name" value="AP_NUCLEASE_F1_4"/>
    <property type="match status" value="1"/>
</dbReference>
<dbReference type="GO" id="GO:0010436">
    <property type="term" value="F:carotenoid dioxygenase activity"/>
    <property type="evidence" value="ECO:0007669"/>
    <property type="project" value="TreeGrafter"/>
</dbReference>
<evidence type="ECO:0000256" key="8">
    <source>
        <dbReference type="PIRSR" id="PIRSR604294-1"/>
    </source>
</evidence>
<keyword evidence="6" id="KW-0560">Oxidoreductase</keyword>
<dbReference type="Pfam" id="PF03055">
    <property type="entry name" value="RPE65"/>
    <property type="match status" value="1"/>
</dbReference>
<comment type="similarity">
    <text evidence="2">Belongs to the DNA repair enzymes AP/ExoA family.</text>
</comment>
<dbReference type="NCBIfam" id="TIGR00633">
    <property type="entry name" value="xth"/>
    <property type="match status" value="1"/>
</dbReference>
<evidence type="ECO:0000313" key="15">
    <source>
        <dbReference type="Proteomes" id="UP000601435"/>
    </source>
</evidence>
<keyword evidence="5 9" id="KW-0460">Magnesium</keyword>
<dbReference type="GO" id="GO:0016787">
    <property type="term" value="F:hydrolase activity"/>
    <property type="evidence" value="ECO:0007669"/>
    <property type="project" value="UniProtKB-KW"/>
</dbReference>
<dbReference type="InterPro" id="IPR036691">
    <property type="entry name" value="Endo/exonu/phosph_ase_sf"/>
</dbReference>
<keyword evidence="3 8" id="KW-0479">Metal-binding</keyword>
<dbReference type="GO" id="GO:0004518">
    <property type="term" value="F:nuclease activity"/>
    <property type="evidence" value="ECO:0007669"/>
    <property type="project" value="InterPro"/>
</dbReference>
<feature type="binding site" evidence="9">
    <location>
        <position position="707"/>
    </location>
    <ligand>
        <name>Mg(2+)</name>
        <dbReference type="ChEBI" id="CHEBI:18420"/>
        <label>1</label>
    </ligand>
</feature>
<dbReference type="GO" id="GO:0016121">
    <property type="term" value="P:carotene catabolic process"/>
    <property type="evidence" value="ECO:0007669"/>
    <property type="project" value="TreeGrafter"/>
</dbReference>
<protein>
    <recommendedName>
        <fullName evidence="16">Dioxygenase</fullName>
    </recommendedName>
</protein>
<dbReference type="Pfam" id="PF12697">
    <property type="entry name" value="Abhydrolase_6"/>
    <property type="match status" value="1"/>
</dbReference>
<dbReference type="Gene3D" id="3.60.10.10">
    <property type="entry name" value="Endonuclease/exonuclease/phosphatase"/>
    <property type="match status" value="1"/>
</dbReference>
<dbReference type="InterPro" id="IPR004808">
    <property type="entry name" value="AP_endonuc_1"/>
</dbReference>
<proteinExistence type="inferred from homology"/>
<evidence type="ECO:0000256" key="1">
    <source>
        <dbReference type="ARBA" id="ARBA00006787"/>
    </source>
</evidence>
<dbReference type="Gene3D" id="3.20.20.60">
    <property type="entry name" value="Phosphoenolpyruvate-binding domains"/>
    <property type="match status" value="1"/>
</dbReference>
<evidence type="ECO:0000256" key="9">
    <source>
        <dbReference type="PIRSR" id="PIRSR604808-2"/>
    </source>
</evidence>
<comment type="caution">
    <text evidence="14">The sequence shown here is derived from an EMBL/GenBank/DDBJ whole genome shotgun (WGS) entry which is preliminary data.</text>
</comment>
<feature type="binding site" evidence="9">
    <location>
        <position position="814"/>
    </location>
    <ligand>
        <name>Mg(2+)</name>
        <dbReference type="ChEBI" id="CHEBI:18420"/>
        <label>1</label>
    </ligand>
</feature>
<dbReference type="SUPFAM" id="SSF51621">
    <property type="entry name" value="Phosphoenolpyruvate/pyruvate domain"/>
    <property type="match status" value="1"/>
</dbReference>
<feature type="binding site" evidence="8">
    <location>
        <position position="1342"/>
    </location>
    <ligand>
        <name>Fe cation</name>
        <dbReference type="ChEBI" id="CHEBI:24875"/>
        <note>catalytic</note>
    </ligand>
</feature>
<dbReference type="PANTHER" id="PTHR10543">
    <property type="entry name" value="BETA-CAROTENE DIOXYGENASE"/>
    <property type="match status" value="1"/>
</dbReference>
<feature type="domain" description="Endonuclease/exonuclease/phosphatase" evidence="12">
    <location>
        <begin position="723"/>
        <end position="879"/>
    </location>
</feature>
<dbReference type="InterPro" id="IPR005000">
    <property type="entry name" value="Aldolase/citrate-lyase_domain"/>
</dbReference>
<dbReference type="InterPro" id="IPR005135">
    <property type="entry name" value="Endo/exonuclease/phosphatase"/>
</dbReference>
<comment type="cofactor">
    <cofactor evidence="8">
        <name>Fe(2+)</name>
        <dbReference type="ChEBI" id="CHEBI:29033"/>
    </cofactor>
    <text evidence="8">Binds 1 Fe(2+) ion per subunit.</text>
</comment>
<feature type="binding site" evidence="9">
    <location>
        <position position="812"/>
    </location>
    <ligand>
        <name>Mg(2+)</name>
        <dbReference type="ChEBI" id="CHEBI:18420"/>
        <label>1</label>
    </ligand>
</feature>
<dbReference type="InterPro" id="IPR029058">
    <property type="entry name" value="AB_hydrolase_fold"/>
</dbReference>
<dbReference type="GO" id="GO:0046872">
    <property type="term" value="F:metal ion binding"/>
    <property type="evidence" value="ECO:0007669"/>
    <property type="project" value="UniProtKB-KW"/>
</dbReference>
<dbReference type="Pfam" id="PF03328">
    <property type="entry name" value="HpcH_HpaI"/>
    <property type="match status" value="1"/>
</dbReference>
<sequence>MSHYRVAAIDLSGAGDSGYRSHYSPDQFAAEVVGIADDAGFGDDLIVVGHSFGGFITLKTGLLFNERLSGIVLVDSAVRPPDFKWERDPRRSPIKPKRIYPTFEEALGRFRLMPPQDCSNEYVLDYIGRHSLKETEGGWTWKFDDQMFNKFEFGDNMHEELALLKCRVAVMYGENSYLFSQDIADFMFEVLDESVPFVGIPEAQHHLFLDQPMAFISALRTMLAEWLLMRVSQAFASGSPHWSPSASATVLRSAPRKIIVGAGRIFVEQQFDGLGEQTIGCWLSLANSYSAESISNLGFDWVCVDLQHGIIDYTDLAQMLPAISTTETTPIVRVPWNEPYEIMKVLDAGAYGVIVPMVNNRSEAEQAVHACRYPPLGNRSFGPIRGALYGGRGYAQEANDQLACIAMIETREGIDNVEEIVTTPGLNGIYIGPADLALAMGLDVYGDQPQEEHLEMVKYIQSVCLKHKQAIGIHTSSLEYAQKYLSLGFNFVTLGSESGHMMKNASRELAAARGTVQAERESTGGELAQHLLQKYDVKGVGVEATEAGDHYDPSAKMVRLSEANFNGKSLTAVAIAAHEVGHALQDHMGDKHLAARTRLAPLADRIARISSAAIWLAPVVGLLTRHPIPFSGLILIGMSGLVARMLVHLVTLPTEWDASFGKALPALEEGQYIAPGEEHTIRRILRAAALTYFAAALADVLNLFRWEVRAFEHQLEESLRNPEGWYTSFVPAVRPGYSGVGIYSRTKPDRVINILGDEQYDVEGRFMVAQYGRTSVASVYFPKGSGKDRDNSRVFETVEKLKKRGPVFVTGDYNTAHTEIDLARPKTNKKSSGFLPEEREEISRWLAAGWVDTFRTQHPDEEGHYTWWRQFGGAREDNARMATPFPNHPNLKEGFAPVNMECDVYDMVVEGEIPHALRGTFYRNGPNPQFAPRGDYHWFGGDGMIHAFHLGDGKASYKNRWVKTKKWQVEHEAGRSLFSAFNPLDNDESVAGMETDGLANTNIVWHGGKLLALEEAHAPFELDPVTLESVGAHTFGGKLQGPMTAHPKIDPENGEMLFFGYNIDGMLSENMSFHVVDKDGNLVRSETFKAPYSAMVHDFMVTRDHVIFPIMPLTGSLERAMQGAPVYAWEPEKGVHIGIMPRNGSVKDLRWFRGEPGYVFHPMNAHSDGDTVVCDVCEFEQAPLFPGPDGTPGDPNKAIPRLTRWSFDLAKNTDDYKWERLDDIACEFPRLDERRSGLSYRHGYVACDTRPKFKVGGFNAIAHVDHKTGAMDLYDVGEACATNEPIFVPASDDAPEGEGFLLANVYDANRLASHLVILDAQNVSAGPLAKAYLDHRVPFGFHGNWRPDAG</sequence>
<comment type="cofactor">
    <cofactor evidence="9">
        <name>Mg(2+)</name>
        <dbReference type="ChEBI" id="CHEBI:18420"/>
    </cofactor>
    <cofactor evidence="9">
        <name>Mn(2+)</name>
        <dbReference type="ChEBI" id="CHEBI:29035"/>
    </cofactor>
    <text evidence="9">Probably binds two magnesium or manganese ions per subunit.</text>
</comment>
<evidence type="ECO:0000256" key="10">
    <source>
        <dbReference type="PIRSR" id="PIRSR604808-3"/>
    </source>
</evidence>
<evidence type="ECO:0000256" key="2">
    <source>
        <dbReference type="ARBA" id="ARBA00007092"/>
    </source>
</evidence>
<feature type="site" description="Transition state stabilizer" evidence="10">
    <location>
        <position position="814"/>
    </location>
</feature>
<dbReference type="PANTHER" id="PTHR10543:SF89">
    <property type="entry name" value="CAROTENOID 9,10(9',10')-CLEAVAGE DIOXYGENASE 1"/>
    <property type="match status" value="1"/>
</dbReference>
<evidence type="ECO:0000256" key="6">
    <source>
        <dbReference type="ARBA" id="ARBA00023002"/>
    </source>
</evidence>
<evidence type="ECO:0000259" key="13">
    <source>
        <dbReference type="Pfam" id="PF12697"/>
    </source>
</evidence>
<evidence type="ECO:0008006" key="16">
    <source>
        <dbReference type="Google" id="ProtNLM"/>
    </source>
</evidence>
<dbReference type="Proteomes" id="UP000601435">
    <property type="component" value="Unassembled WGS sequence"/>
</dbReference>
<dbReference type="InterPro" id="IPR000073">
    <property type="entry name" value="AB_hydrolase_1"/>
</dbReference>
<comment type="similarity">
    <text evidence="1">Belongs to the carotenoid oxygenase family.</text>
</comment>
<evidence type="ECO:0000259" key="11">
    <source>
        <dbReference type="Pfam" id="PF03328"/>
    </source>
</evidence>
<feature type="domain" description="AB hydrolase-1" evidence="13">
    <location>
        <begin position="3"/>
        <end position="216"/>
    </location>
</feature>
<dbReference type="Pfam" id="PF04298">
    <property type="entry name" value="Zn_peptidase_2"/>
    <property type="match status" value="1"/>
</dbReference>
<dbReference type="InterPro" id="IPR015813">
    <property type="entry name" value="Pyrv/PenolPyrv_kinase-like_dom"/>
</dbReference>
<dbReference type="SUPFAM" id="SSF56219">
    <property type="entry name" value="DNase I-like"/>
    <property type="match status" value="1"/>
</dbReference>
<feature type="binding site" evidence="8">
    <location>
        <position position="1097"/>
    </location>
    <ligand>
        <name>Fe cation</name>
        <dbReference type="ChEBI" id="CHEBI:24875"/>
        <note>catalytic</note>
    </ligand>
</feature>
<name>A0A812IP80_9DINO</name>
<dbReference type="SUPFAM" id="SSF53474">
    <property type="entry name" value="alpha/beta-Hydrolases"/>
    <property type="match status" value="1"/>
</dbReference>
<dbReference type="OrthoDB" id="407095at2759"/>
<dbReference type="EMBL" id="CAJNJA010000001">
    <property type="protein sequence ID" value="CAE7148767.1"/>
    <property type="molecule type" value="Genomic_DNA"/>
</dbReference>
<dbReference type="InterPro" id="IPR040442">
    <property type="entry name" value="Pyrv_kinase-like_dom_sf"/>
</dbReference>
<keyword evidence="9" id="KW-0464">Manganese</keyword>
<keyword evidence="7 8" id="KW-0408">Iron</keyword>
<evidence type="ECO:0000256" key="5">
    <source>
        <dbReference type="ARBA" id="ARBA00022842"/>
    </source>
</evidence>
<dbReference type="Pfam" id="PF03372">
    <property type="entry name" value="Exo_endo_phos"/>
    <property type="match status" value="1"/>
</dbReference>
<evidence type="ECO:0000256" key="7">
    <source>
        <dbReference type="ARBA" id="ARBA00023004"/>
    </source>
</evidence>
<feature type="domain" description="HpcH/HpaI aldolase/citrate lyase" evidence="11">
    <location>
        <begin position="279"/>
        <end position="502"/>
    </location>
</feature>
<feature type="binding site" evidence="8">
    <location>
        <position position="1161"/>
    </location>
    <ligand>
        <name>Fe cation</name>
        <dbReference type="ChEBI" id="CHEBI:24875"/>
        <note>catalytic</note>
    </ligand>
</feature>
<evidence type="ECO:0000313" key="14">
    <source>
        <dbReference type="EMBL" id="CAE7148767.1"/>
    </source>
</evidence>
<accession>A0A812IP80</accession>
<dbReference type="Gene3D" id="3.40.50.1820">
    <property type="entry name" value="alpha/beta hydrolase"/>
    <property type="match status" value="1"/>
</dbReference>
<gene>
    <name evidence="14" type="ORF">SNEC2469_LOCUS31</name>
</gene>
<evidence type="ECO:0000256" key="3">
    <source>
        <dbReference type="ARBA" id="ARBA00022723"/>
    </source>
</evidence>
<evidence type="ECO:0000259" key="12">
    <source>
        <dbReference type="Pfam" id="PF03372"/>
    </source>
</evidence>
<dbReference type="InterPro" id="IPR004294">
    <property type="entry name" value="Carotenoid_Oase"/>
</dbReference>
<keyword evidence="4" id="KW-0378">Hydrolase</keyword>
<evidence type="ECO:0000256" key="4">
    <source>
        <dbReference type="ARBA" id="ARBA00022801"/>
    </source>
</evidence>
<keyword evidence="15" id="KW-1185">Reference proteome</keyword>
<organism evidence="14 15">
    <name type="scientific">Symbiodinium necroappetens</name>
    <dbReference type="NCBI Taxonomy" id="1628268"/>
    <lineage>
        <taxon>Eukaryota</taxon>
        <taxon>Sar</taxon>
        <taxon>Alveolata</taxon>
        <taxon>Dinophyceae</taxon>
        <taxon>Suessiales</taxon>
        <taxon>Symbiodiniaceae</taxon>
        <taxon>Symbiodinium</taxon>
    </lineage>
</organism>
<dbReference type="InterPro" id="IPR007395">
    <property type="entry name" value="Zn_peptidase_2"/>
</dbReference>
<feature type="binding site" evidence="8">
    <location>
        <position position="1046"/>
    </location>
    <ligand>
        <name>Fe cation</name>
        <dbReference type="ChEBI" id="CHEBI:24875"/>
        <note>catalytic</note>
    </ligand>
</feature>
<dbReference type="GO" id="GO:0006281">
    <property type="term" value="P:DNA repair"/>
    <property type="evidence" value="ECO:0007669"/>
    <property type="project" value="InterPro"/>
</dbReference>
<reference evidence="14" key="1">
    <citation type="submission" date="2021-02" db="EMBL/GenBank/DDBJ databases">
        <authorList>
            <person name="Dougan E. K."/>
            <person name="Rhodes N."/>
            <person name="Thang M."/>
            <person name="Chan C."/>
        </authorList>
    </citation>
    <scope>NUCLEOTIDE SEQUENCE</scope>
</reference>